<dbReference type="EMBL" id="LGGS01000055">
    <property type="protein sequence ID" value="KUK82976.1"/>
    <property type="molecule type" value="Genomic_DNA"/>
</dbReference>
<gene>
    <name evidence="1" type="ORF">XD97_0297</name>
</gene>
<name>A0A117M3W7_9FIRM</name>
<evidence type="ECO:0000313" key="2">
    <source>
        <dbReference type="Proteomes" id="UP000054705"/>
    </source>
</evidence>
<proteinExistence type="predicted"/>
<reference evidence="2" key="1">
    <citation type="journal article" date="2015" name="MBio">
        <title>Genome-Resolved Metagenomic Analysis Reveals Roles for Candidate Phyla and Other Microbial Community Members in Biogeochemical Transformations in Oil Reservoirs.</title>
        <authorList>
            <person name="Hu P."/>
            <person name="Tom L."/>
            <person name="Singh A."/>
            <person name="Thomas B.C."/>
            <person name="Baker B.J."/>
            <person name="Piceno Y.M."/>
            <person name="Andersen G.L."/>
            <person name="Banfield J.F."/>
        </authorList>
    </citation>
    <scope>NUCLEOTIDE SEQUENCE [LARGE SCALE GENOMIC DNA]</scope>
</reference>
<sequence length="74" mass="8313">MVPIRINIRKINEQKDLGYLEDWYCPLEMCRNGMTGDFAPGDSPATASIDTVPILISRKLPLNRFKKKLSAGFG</sequence>
<accession>A0A117M3W7</accession>
<organism evidence="1 2">
    <name type="scientific">Pelotomaculum thermopropionicum</name>
    <dbReference type="NCBI Taxonomy" id="110500"/>
    <lineage>
        <taxon>Bacteria</taxon>
        <taxon>Bacillati</taxon>
        <taxon>Bacillota</taxon>
        <taxon>Clostridia</taxon>
        <taxon>Eubacteriales</taxon>
        <taxon>Desulfotomaculaceae</taxon>
        <taxon>Pelotomaculum</taxon>
    </lineage>
</organism>
<dbReference type="AlphaFoldDB" id="A0A117M3W7"/>
<comment type="caution">
    <text evidence="1">The sequence shown here is derived from an EMBL/GenBank/DDBJ whole genome shotgun (WGS) entry which is preliminary data.</text>
</comment>
<dbReference type="Proteomes" id="UP000054705">
    <property type="component" value="Unassembled WGS sequence"/>
</dbReference>
<evidence type="ECO:0000313" key="1">
    <source>
        <dbReference type="EMBL" id="KUK82976.1"/>
    </source>
</evidence>
<protein>
    <submittedName>
        <fullName evidence="1">Uncharacterized protein</fullName>
    </submittedName>
</protein>